<evidence type="ECO:0000256" key="7">
    <source>
        <dbReference type="SAM" id="MobiDB-lite"/>
    </source>
</evidence>
<evidence type="ECO:0000313" key="9">
    <source>
        <dbReference type="EMBL" id="MEC4721422.1"/>
    </source>
</evidence>
<gene>
    <name evidence="9" type="primary">hflK</name>
    <name evidence="9" type="ORF">RY831_19845</name>
</gene>
<evidence type="ECO:0000256" key="5">
    <source>
        <dbReference type="ARBA" id="ARBA00023136"/>
    </source>
</evidence>
<dbReference type="EMBL" id="JAWIIV010000018">
    <property type="protein sequence ID" value="MEC4721422.1"/>
    <property type="molecule type" value="Genomic_DNA"/>
</dbReference>
<name>A0ABU6JDT8_9BURK</name>
<feature type="region of interest" description="Disordered" evidence="7">
    <location>
        <begin position="16"/>
        <end position="46"/>
    </location>
</feature>
<dbReference type="CDD" id="cd03404">
    <property type="entry name" value="SPFH_HflK"/>
    <property type="match status" value="1"/>
</dbReference>
<sequence>MPIPLIKKIGLKFSLNDPRWGRGSQDNGPNQNQDGKRPNDGPPDLDQLWREFNQRLNRLFGNRGNGGGRGDGNYSPDMKGAGIGVGLIAIIVAFLWLISGFFIVQEGQTAVVMTFGKYSHTTPAGFNWRWPYPIQSHEVVNVSQVRTVEVGYRSNVRNKQPRESLMLTDDENIIDIQFAVQYKLKNAAEWIFNNREQDEMVRQVAETSIREIVGRSKMDFVLYEGREKVAFDASQLMQQIADRYKAGVQITNVTMQGVQPPEQVQAAFDDAVKAGQDRERQKNEGQAYANDVIPRARGAASRLLQEAEAYRARVLANAEGDASRFKQVLVEYQKAPAVTRERMYIETMQQIFANTTKVMVDSKNGSNLLYLPLDKLISQAAGDAAAGRSNVGTTAPPGSTSTGEASPPMEPQRQRDSRTRESRDLRDRETR</sequence>
<dbReference type="PANTHER" id="PTHR43327">
    <property type="entry name" value="STOMATIN-LIKE PROTEIN 2, MITOCHONDRIAL"/>
    <property type="match status" value="1"/>
</dbReference>
<dbReference type="Pfam" id="PF01145">
    <property type="entry name" value="Band_7"/>
    <property type="match status" value="1"/>
</dbReference>
<keyword evidence="10" id="KW-1185">Reference proteome</keyword>
<keyword evidence="9" id="KW-0378">Hydrolase</keyword>
<evidence type="ECO:0000256" key="4">
    <source>
        <dbReference type="ARBA" id="ARBA00022989"/>
    </source>
</evidence>
<comment type="similarity">
    <text evidence="2 6">Belongs to the band 7/mec-2 family. HflK subfamily.</text>
</comment>
<reference evidence="9 10" key="1">
    <citation type="submission" date="2023-10" db="EMBL/GenBank/DDBJ databases">
        <title>Noviherbaspirillum sp. CPCC 100848 genome assembly.</title>
        <authorList>
            <person name="Li X.Y."/>
            <person name="Fang X.M."/>
        </authorList>
    </citation>
    <scope>NUCLEOTIDE SEQUENCE [LARGE SCALE GENOMIC DNA]</scope>
    <source>
        <strain evidence="9 10">CPCC 100848</strain>
    </source>
</reference>
<dbReference type="InterPro" id="IPR001107">
    <property type="entry name" value="Band_7"/>
</dbReference>
<keyword evidence="3 6" id="KW-0812">Transmembrane</keyword>
<feature type="compositionally biased region" description="Low complexity" evidence="7">
    <location>
        <begin position="392"/>
        <end position="403"/>
    </location>
</feature>
<dbReference type="Pfam" id="PF12221">
    <property type="entry name" value="HflK_N"/>
    <property type="match status" value="1"/>
</dbReference>
<keyword evidence="4 6" id="KW-1133">Transmembrane helix</keyword>
<feature type="region of interest" description="Disordered" evidence="7">
    <location>
        <begin position="385"/>
        <end position="431"/>
    </location>
</feature>
<dbReference type="InterPro" id="IPR036013">
    <property type="entry name" value="Band_7/SPFH_dom_sf"/>
</dbReference>
<dbReference type="GO" id="GO:0008233">
    <property type="term" value="F:peptidase activity"/>
    <property type="evidence" value="ECO:0007669"/>
    <property type="project" value="UniProtKB-KW"/>
</dbReference>
<feature type="domain" description="Band 7" evidence="8">
    <location>
        <begin position="99"/>
        <end position="272"/>
    </location>
</feature>
<feature type="transmembrane region" description="Helical" evidence="6">
    <location>
        <begin position="83"/>
        <end position="104"/>
    </location>
</feature>
<organism evidence="9 10">
    <name type="scientific">Noviherbaspirillum album</name>
    <dbReference type="NCBI Taxonomy" id="3080276"/>
    <lineage>
        <taxon>Bacteria</taxon>
        <taxon>Pseudomonadati</taxon>
        <taxon>Pseudomonadota</taxon>
        <taxon>Betaproteobacteria</taxon>
        <taxon>Burkholderiales</taxon>
        <taxon>Oxalobacteraceae</taxon>
        <taxon>Noviherbaspirillum</taxon>
    </lineage>
</organism>
<proteinExistence type="inferred from homology"/>
<dbReference type="NCBIfam" id="TIGR01933">
    <property type="entry name" value="hflK"/>
    <property type="match status" value="1"/>
</dbReference>
<comment type="subcellular location">
    <subcellularLocation>
        <location evidence="1">Membrane</location>
        <topology evidence="1">Single-pass membrane protein</topology>
    </subcellularLocation>
</comment>
<comment type="caution">
    <text evidence="9">The sequence shown here is derived from an EMBL/GenBank/DDBJ whole genome shotgun (WGS) entry which is preliminary data.</text>
</comment>
<dbReference type="PANTHER" id="PTHR43327:SF2">
    <property type="entry name" value="MODULATOR OF FTSH PROTEASE HFLK"/>
    <property type="match status" value="1"/>
</dbReference>
<dbReference type="RefSeq" id="WP_326508123.1">
    <property type="nucleotide sequence ID" value="NZ_JAWIIV010000018.1"/>
</dbReference>
<evidence type="ECO:0000256" key="6">
    <source>
        <dbReference type="RuleBase" id="RU364113"/>
    </source>
</evidence>
<dbReference type="InterPro" id="IPR010201">
    <property type="entry name" value="HflK"/>
</dbReference>
<dbReference type="Proteomes" id="UP001352263">
    <property type="component" value="Unassembled WGS sequence"/>
</dbReference>
<evidence type="ECO:0000256" key="3">
    <source>
        <dbReference type="ARBA" id="ARBA00022692"/>
    </source>
</evidence>
<comment type="subunit">
    <text evidence="6">HflC and HflK may interact to form a multimeric complex.</text>
</comment>
<feature type="compositionally biased region" description="Basic and acidic residues" evidence="7">
    <location>
        <begin position="412"/>
        <end position="431"/>
    </location>
</feature>
<evidence type="ECO:0000256" key="2">
    <source>
        <dbReference type="ARBA" id="ARBA00006971"/>
    </source>
</evidence>
<accession>A0ABU6JDT8</accession>
<dbReference type="SUPFAM" id="SSF117892">
    <property type="entry name" value="Band 7/SPFH domain"/>
    <property type="match status" value="1"/>
</dbReference>
<evidence type="ECO:0000259" key="8">
    <source>
        <dbReference type="SMART" id="SM00244"/>
    </source>
</evidence>
<dbReference type="Gene3D" id="3.30.479.30">
    <property type="entry name" value="Band 7 domain"/>
    <property type="match status" value="1"/>
</dbReference>
<dbReference type="GO" id="GO:0006508">
    <property type="term" value="P:proteolysis"/>
    <property type="evidence" value="ECO:0007669"/>
    <property type="project" value="UniProtKB-KW"/>
</dbReference>
<evidence type="ECO:0000313" key="10">
    <source>
        <dbReference type="Proteomes" id="UP001352263"/>
    </source>
</evidence>
<feature type="compositionally biased region" description="Polar residues" evidence="7">
    <location>
        <begin position="24"/>
        <end position="33"/>
    </location>
</feature>
<evidence type="ECO:0000256" key="1">
    <source>
        <dbReference type="ARBA" id="ARBA00004167"/>
    </source>
</evidence>
<dbReference type="InterPro" id="IPR020980">
    <property type="entry name" value="Membrane_HflK_N"/>
</dbReference>
<keyword evidence="5 6" id="KW-0472">Membrane</keyword>
<protein>
    <recommendedName>
        <fullName evidence="6">Protein HflK</fullName>
    </recommendedName>
</protein>
<keyword evidence="9" id="KW-0645">Protease</keyword>
<dbReference type="SMART" id="SM00244">
    <property type="entry name" value="PHB"/>
    <property type="match status" value="1"/>
</dbReference>
<dbReference type="InterPro" id="IPR050710">
    <property type="entry name" value="Band7/mec-2_domain"/>
</dbReference>
<comment type="function">
    <text evidence="6">HflC and HflK could encode or regulate a protease.</text>
</comment>